<reference evidence="1 2" key="1">
    <citation type="submission" date="2020-07" db="EMBL/GenBank/DDBJ databases">
        <title>Halophilic bacteria isolated from french cheeses.</title>
        <authorList>
            <person name="Kothe C.I."/>
            <person name="Farah-Kraiem B."/>
            <person name="Renault P."/>
            <person name="Dridi B."/>
        </authorList>
    </citation>
    <scope>NUCLEOTIDE SEQUENCE [LARGE SCALE GENOMIC DNA]</scope>
    <source>
        <strain evidence="1 2">FME20</strain>
    </source>
</reference>
<gene>
    <name evidence="1" type="ORF">EI547_08830</name>
</gene>
<protein>
    <submittedName>
        <fullName evidence="1">Uncharacterized protein</fullName>
    </submittedName>
</protein>
<dbReference type="EMBL" id="RRZB01000018">
    <property type="protein sequence ID" value="MBE0463559.1"/>
    <property type="molecule type" value="Genomic_DNA"/>
</dbReference>
<dbReference type="Proteomes" id="UP001645038">
    <property type="component" value="Unassembled WGS sequence"/>
</dbReference>
<keyword evidence="2" id="KW-1185">Reference proteome</keyword>
<evidence type="ECO:0000313" key="1">
    <source>
        <dbReference type="EMBL" id="MBE0463559.1"/>
    </source>
</evidence>
<accession>A0ABR9FY53</accession>
<organism evidence="1 2">
    <name type="scientific">Halomonas colorata</name>
    <dbReference type="NCBI Taxonomy" id="2742615"/>
    <lineage>
        <taxon>Bacteria</taxon>
        <taxon>Pseudomonadati</taxon>
        <taxon>Pseudomonadota</taxon>
        <taxon>Gammaproteobacteria</taxon>
        <taxon>Oceanospirillales</taxon>
        <taxon>Halomonadaceae</taxon>
        <taxon>Halomonas</taxon>
    </lineage>
</organism>
<dbReference type="RefSeq" id="WP_192538077.1">
    <property type="nucleotide sequence ID" value="NZ_JABUZA010000003.1"/>
</dbReference>
<sequence length="54" mass="5974">MMYRAYNVTIATGYVGYGYGWRFSDARSVQAATSDRACLGGNVKRCHALPEKPL</sequence>
<proteinExistence type="predicted"/>
<name>A0ABR9FY53_9GAMM</name>
<evidence type="ECO:0000313" key="2">
    <source>
        <dbReference type="Proteomes" id="UP001645038"/>
    </source>
</evidence>
<comment type="caution">
    <text evidence="1">The sequence shown here is derived from an EMBL/GenBank/DDBJ whole genome shotgun (WGS) entry which is preliminary data.</text>
</comment>